<dbReference type="KEGG" id="haly:HYG82_14380"/>
<evidence type="ECO:0000256" key="4">
    <source>
        <dbReference type="ARBA" id="ARBA00012827"/>
    </source>
</evidence>
<dbReference type="UniPathway" id="UPA00275">
    <property type="reaction ID" value="UER00405"/>
</dbReference>
<evidence type="ECO:0000256" key="2">
    <source>
        <dbReference type="ARBA" id="ARBA00004887"/>
    </source>
</evidence>
<dbReference type="RefSeq" id="WP_179261995.1">
    <property type="nucleotide sequence ID" value="NZ_CP058601.1"/>
</dbReference>
<comment type="similarity">
    <text evidence="3">Belongs to the DMRL synthase family.</text>
</comment>
<sequence>MPDLESKIIGVTDTTWAEYDMGQFAMNTINENCNADVERYTVPGYNEQPVAAKRLITEHDCDIVVAVGMASPYSHNKDFLHTASKGLQEVALETNTHILEAYVAIDEAKGPEGLVDIVEDRVMAHTENAISLLRGKTELCPKVGKGVRQGSSNEGLLIDGDQ</sequence>
<dbReference type="GO" id="GO:0009349">
    <property type="term" value="C:riboflavin synthase complex"/>
    <property type="evidence" value="ECO:0007669"/>
    <property type="project" value="InterPro"/>
</dbReference>
<proteinExistence type="inferred from homology"/>
<dbReference type="EMBL" id="CP058601">
    <property type="protein sequence ID" value="QLG49954.1"/>
    <property type="molecule type" value="Genomic_DNA"/>
</dbReference>
<dbReference type="SUPFAM" id="SSF52121">
    <property type="entry name" value="Lumazine synthase"/>
    <property type="match status" value="1"/>
</dbReference>
<comment type="catalytic activity">
    <reaction evidence="1">
        <text>2 6,7-dimethyl-8-(1-D-ribityl)lumazine + H(+) = 5-amino-6-(D-ribitylamino)uracil + riboflavin</text>
        <dbReference type="Rhea" id="RHEA:20772"/>
        <dbReference type="ChEBI" id="CHEBI:15378"/>
        <dbReference type="ChEBI" id="CHEBI:15934"/>
        <dbReference type="ChEBI" id="CHEBI:57986"/>
        <dbReference type="ChEBI" id="CHEBI:58201"/>
        <dbReference type="EC" id="2.5.1.9"/>
    </reaction>
</comment>
<evidence type="ECO:0000256" key="8">
    <source>
        <dbReference type="NCBIfam" id="TIGR01506"/>
    </source>
</evidence>
<evidence type="ECO:0000313" key="9">
    <source>
        <dbReference type="EMBL" id="QLG49954.1"/>
    </source>
</evidence>
<protein>
    <recommendedName>
        <fullName evidence="5 8">Riboflavin synthase</fullName>
        <ecNumber evidence="4 8">2.5.1.9</ecNumber>
    </recommendedName>
</protein>
<dbReference type="Proteomes" id="UP000509241">
    <property type="component" value="Chromosome"/>
</dbReference>
<reference evidence="9 10" key="1">
    <citation type="submission" date="2020-07" db="EMBL/GenBank/DDBJ databases">
        <authorList>
            <person name="Cui H."/>
        </authorList>
    </citation>
    <scope>NUCLEOTIDE SEQUENCE [LARGE SCALE GENOMIC DNA]</scope>
    <source>
        <strain evidence="9 10">YPL8</strain>
    </source>
</reference>
<dbReference type="EC" id="2.5.1.9" evidence="4 8"/>
<dbReference type="InterPro" id="IPR002180">
    <property type="entry name" value="LS/RS"/>
</dbReference>
<dbReference type="AlphaFoldDB" id="A0A7D5GIJ5"/>
<dbReference type="GO" id="GO:0009231">
    <property type="term" value="P:riboflavin biosynthetic process"/>
    <property type="evidence" value="ECO:0007669"/>
    <property type="project" value="UniProtKB-UniPathway"/>
</dbReference>
<dbReference type="Gene3D" id="3.40.50.960">
    <property type="entry name" value="Lumazine/riboflavin synthase"/>
    <property type="match status" value="1"/>
</dbReference>
<keyword evidence="10" id="KW-1185">Reference proteome</keyword>
<dbReference type="InterPro" id="IPR006399">
    <property type="entry name" value="Ribfl_synth_arc"/>
</dbReference>
<accession>A0A7D5GIJ5</accession>
<evidence type="ECO:0000313" key="10">
    <source>
        <dbReference type="Proteomes" id="UP000509241"/>
    </source>
</evidence>
<evidence type="ECO:0000256" key="3">
    <source>
        <dbReference type="ARBA" id="ARBA00007424"/>
    </source>
</evidence>
<evidence type="ECO:0000256" key="6">
    <source>
        <dbReference type="ARBA" id="ARBA00022619"/>
    </source>
</evidence>
<gene>
    <name evidence="9" type="ORF">HYG82_14380</name>
</gene>
<comment type="pathway">
    <text evidence="2">Cofactor biosynthesis; riboflavin biosynthesis; riboflavin from 2-hydroxy-3-oxobutyl phosphate and 5-amino-6-(D-ribitylamino)uracil: step 2/2.</text>
</comment>
<keyword evidence="6" id="KW-0686">Riboflavin biosynthesis</keyword>
<evidence type="ECO:0000256" key="5">
    <source>
        <dbReference type="ARBA" id="ARBA00013950"/>
    </source>
</evidence>
<evidence type="ECO:0000256" key="1">
    <source>
        <dbReference type="ARBA" id="ARBA00000968"/>
    </source>
</evidence>
<organism evidence="9 10">
    <name type="scientific">Natrinema halophilum</name>
    <dbReference type="NCBI Taxonomy" id="1699371"/>
    <lineage>
        <taxon>Archaea</taxon>
        <taxon>Methanobacteriati</taxon>
        <taxon>Methanobacteriota</taxon>
        <taxon>Stenosarchaea group</taxon>
        <taxon>Halobacteria</taxon>
        <taxon>Halobacteriales</taxon>
        <taxon>Natrialbaceae</taxon>
        <taxon>Natrinema</taxon>
    </lineage>
</organism>
<keyword evidence="7 9" id="KW-0808">Transferase</keyword>
<dbReference type="NCBIfam" id="TIGR01506">
    <property type="entry name" value="ribC_arch"/>
    <property type="match status" value="1"/>
</dbReference>
<evidence type="ECO:0000256" key="7">
    <source>
        <dbReference type="ARBA" id="ARBA00022679"/>
    </source>
</evidence>
<dbReference type="OrthoDB" id="23911at2157"/>
<name>A0A7D5GIJ5_9EURY</name>
<dbReference type="GO" id="GO:0004746">
    <property type="term" value="F:riboflavin synthase activity"/>
    <property type="evidence" value="ECO:0007669"/>
    <property type="project" value="UniProtKB-UniRule"/>
</dbReference>
<dbReference type="GeneID" id="56034501"/>
<dbReference type="InterPro" id="IPR036467">
    <property type="entry name" value="LS/RS_sf"/>
</dbReference>
<dbReference type="Pfam" id="PF00885">
    <property type="entry name" value="DMRL_synthase"/>
    <property type="match status" value="1"/>
</dbReference>